<evidence type="ECO:0000259" key="2">
    <source>
        <dbReference type="Pfam" id="PF21906"/>
    </source>
</evidence>
<dbReference type="SUPFAM" id="SSF55811">
    <property type="entry name" value="Nudix"/>
    <property type="match status" value="1"/>
</dbReference>
<evidence type="ECO:0000259" key="1">
    <source>
        <dbReference type="Pfam" id="PF00293"/>
    </source>
</evidence>
<keyword evidence="3" id="KW-0378">Hydrolase</keyword>
<feature type="domain" description="Nudix hydrolase" evidence="1">
    <location>
        <begin position="25"/>
        <end position="160"/>
    </location>
</feature>
<dbReference type="InterPro" id="IPR054105">
    <property type="entry name" value="WHD_NrtR"/>
</dbReference>
<dbReference type="SUPFAM" id="SSF46785">
    <property type="entry name" value="Winged helix' DNA-binding domain"/>
    <property type="match status" value="1"/>
</dbReference>
<reference evidence="3 4" key="1">
    <citation type="journal article" date="2018" name="Int. J. Syst. Evol. Microbiol.">
        <title>Adhaeribacter swui sp. nov., isolated from wet mud.</title>
        <authorList>
            <person name="Kim D.U."/>
            <person name="Kim K.W."/>
            <person name="Kang M.S."/>
            <person name="Kim J.Y."/>
            <person name="Jang J.H."/>
            <person name="Kim M.K."/>
        </authorList>
    </citation>
    <scope>NUCLEOTIDE SEQUENCE [LARGE SCALE GENOMIC DNA]</scope>
    <source>
        <strain evidence="3 4">KCTC 52873</strain>
    </source>
</reference>
<dbReference type="PANTHER" id="PTHR43736">
    <property type="entry name" value="ADP-RIBOSE PYROPHOSPHATASE"/>
    <property type="match status" value="1"/>
</dbReference>
<dbReference type="PANTHER" id="PTHR43736:SF4">
    <property type="entry name" value="SLR1690 PROTEIN"/>
    <property type="match status" value="1"/>
</dbReference>
<dbReference type="Gene3D" id="1.10.10.10">
    <property type="entry name" value="Winged helix-like DNA-binding domain superfamily/Winged helix DNA-binding domain"/>
    <property type="match status" value="1"/>
</dbReference>
<gene>
    <name evidence="3" type="ORF">HUW51_10505</name>
</gene>
<dbReference type="AlphaFoldDB" id="A0A7G7G7K1"/>
<dbReference type="Gene3D" id="3.90.79.10">
    <property type="entry name" value="Nucleoside Triphosphate Pyrophosphohydrolase"/>
    <property type="match status" value="1"/>
</dbReference>
<feature type="domain" description="NrtR DNA-binding winged helix" evidence="2">
    <location>
        <begin position="177"/>
        <end position="237"/>
    </location>
</feature>
<accession>A0A7G7G7K1</accession>
<dbReference type="InterPro" id="IPR015797">
    <property type="entry name" value="NUDIX_hydrolase-like_dom_sf"/>
</dbReference>
<protein>
    <submittedName>
        <fullName evidence="3">NUDIX hydrolase</fullName>
    </submittedName>
</protein>
<dbReference type="CDD" id="cd18873">
    <property type="entry name" value="NUDIX_NadM_like"/>
    <property type="match status" value="1"/>
</dbReference>
<organism evidence="3 4">
    <name type="scientific">Adhaeribacter swui</name>
    <dbReference type="NCBI Taxonomy" id="2086471"/>
    <lineage>
        <taxon>Bacteria</taxon>
        <taxon>Pseudomonadati</taxon>
        <taxon>Bacteroidota</taxon>
        <taxon>Cytophagia</taxon>
        <taxon>Cytophagales</taxon>
        <taxon>Hymenobacteraceae</taxon>
        <taxon>Adhaeribacter</taxon>
    </lineage>
</organism>
<evidence type="ECO:0000313" key="4">
    <source>
        <dbReference type="Proteomes" id="UP000515237"/>
    </source>
</evidence>
<dbReference type="Pfam" id="PF21906">
    <property type="entry name" value="WHD_NrtR"/>
    <property type="match status" value="1"/>
</dbReference>
<dbReference type="Proteomes" id="UP000515237">
    <property type="component" value="Chromosome"/>
</dbReference>
<dbReference type="RefSeq" id="WP_185273987.1">
    <property type="nucleotide sequence ID" value="NZ_CP055156.1"/>
</dbReference>
<dbReference type="InterPro" id="IPR036390">
    <property type="entry name" value="WH_DNA-bd_sf"/>
</dbReference>
<dbReference type="EMBL" id="CP055156">
    <property type="protein sequence ID" value="QNF33135.1"/>
    <property type="molecule type" value="Genomic_DNA"/>
</dbReference>
<evidence type="ECO:0000313" key="3">
    <source>
        <dbReference type="EMBL" id="QNF33135.1"/>
    </source>
</evidence>
<dbReference type="Pfam" id="PF00293">
    <property type="entry name" value="NUDIX"/>
    <property type="match status" value="1"/>
</dbReference>
<dbReference type="GO" id="GO:0016787">
    <property type="term" value="F:hydrolase activity"/>
    <property type="evidence" value="ECO:0007669"/>
    <property type="project" value="UniProtKB-KW"/>
</dbReference>
<keyword evidence="4" id="KW-1185">Reference proteome</keyword>
<dbReference type="InterPro" id="IPR036388">
    <property type="entry name" value="WH-like_DNA-bd_sf"/>
</dbReference>
<proteinExistence type="predicted"/>
<dbReference type="InterPro" id="IPR000086">
    <property type="entry name" value="NUDIX_hydrolase_dom"/>
</dbReference>
<name>A0A7G7G7K1_9BACT</name>
<dbReference type="KEGG" id="aswu:HUW51_10505"/>
<sequence length="241" mass="28320">MSKKTIEHQMDGARYLPNLAIDMVIFGFHDNQLKILLLEYENTNLFALPAGFIKKEEDVNKAARRSLEQRTGLKNIYLEQFYVFGDYQRYNPAPLKAILKGRNLKFKKDHWLLDRFVSIGYYALVDFTQAVPKPDPLSDRCDWYDLNNLPPLMLDHQEMVQKALETLQLNLDRKLIGFNLLPETFTIGDLQILYETILGERQNRSSFQRRILGLDILERIEKKYTGGAHKAPYLYRFKQNQ</sequence>